<name>A0A8J4FEI1_9CHLO</name>
<organism evidence="2 3">
    <name type="scientific">Volvox reticuliferus</name>
    <dbReference type="NCBI Taxonomy" id="1737510"/>
    <lineage>
        <taxon>Eukaryota</taxon>
        <taxon>Viridiplantae</taxon>
        <taxon>Chlorophyta</taxon>
        <taxon>core chlorophytes</taxon>
        <taxon>Chlorophyceae</taxon>
        <taxon>CS clade</taxon>
        <taxon>Chlamydomonadales</taxon>
        <taxon>Volvocaceae</taxon>
        <taxon>Volvox</taxon>
    </lineage>
</organism>
<reference evidence="2" key="1">
    <citation type="journal article" date="2021" name="Proc. Natl. Acad. Sci. U.S.A.">
        <title>Three genomes in the algal genus Volvox reveal the fate of a haploid sex-determining region after a transition to homothallism.</title>
        <authorList>
            <person name="Yamamoto K."/>
            <person name="Hamaji T."/>
            <person name="Kawai-Toyooka H."/>
            <person name="Matsuzaki R."/>
            <person name="Takahashi F."/>
            <person name="Nishimura Y."/>
            <person name="Kawachi M."/>
            <person name="Noguchi H."/>
            <person name="Minakuchi Y."/>
            <person name="Umen J.G."/>
            <person name="Toyoda A."/>
            <person name="Nozaki H."/>
        </authorList>
    </citation>
    <scope>NUCLEOTIDE SEQUENCE</scope>
    <source>
        <strain evidence="2">NIES-3785</strain>
    </source>
</reference>
<proteinExistence type="predicted"/>
<dbReference type="EMBL" id="BNCQ01000001">
    <property type="protein sequence ID" value="GIL94750.1"/>
    <property type="molecule type" value="Genomic_DNA"/>
</dbReference>
<dbReference type="InterPro" id="IPR000408">
    <property type="entry name" value="Reg_chr_condens"/>
</dbReference>
<dbReference type="SUPFAM" id="SSF50985">
    <property type="entry name" value="RCC1/BLIP-II"/>
    <property type="match status" value="1"/>
</dbReference>
<gene>
    <name evidence="2" type="ORF">Vretimale_722</name>
</gene>
<evidence type="ECO:0000256" key="1">
    <source>
        <dbReference type="ARBA" id="ARBA00022737"/>
    </source>
</evidence>
<dbReference type="Proteomes" id="UP000722791">
    <property type="component" value="Unassembled WGS sequence"/>
</dbReference>
<dbReference type="InterPro" id="IPR009091">
    <property type="entry name" value="RCC1/BLIP-II"/>
</dbReference>
<evidence type="ECO:0000313" key="2">
    <source>
        <dbReference type="EMBL" id="GIL94750.1"/>
    </source>
</evidence>
<dbReference type="Gene3D" id="2.130.10.30">
    <property type="entry name" value="Regulator of chromosome condensation 1/beta-lactamase-inhibitor protein II"/>
    <property type="match status" value="3"/>
</dbReference>
<dbReference type="AlphaFoldDB" id="A0A8J4FEI1"/>
<dbReference type="Pfam" id="PF00415">
    <property type="entry name" value="RCC1"/>
    <property type="match status" value="2"/>
</dbReference>
<dbReference type="PROSITE" id="PS50012">
    <property type="entry name" value="RCC1_3"/>
    <property type="match status" value="2"/>
</dbReference>
<dbReference type="InterPro" id="IPR051210">
    <property type="entry name" value="Ub_ligase/GEF_domain"/>
</dbReference>
<evidence type="ECO:0000313" key="3">
    <source>
        <dbReference type="Proteomes" id="UP000722791"/>
    </source>
</evidence>
<dbReference type="PANTHER" id="PTHR22870">
    <property type="entry name" value="REGULATOR OF CHROMOSOME CONDENSATION"/>
    <property type="match status" value="1"/>
</dbReference>
<sequence>MLSSSLSACSSLPSNLIAATCAPVFSRGLAVLSWGRNVEGQCGVESSLLVLRPTPILELHNAAVNEIVAGKLHSGAVTTRGEAWTWGDGKSGKLGHGTAEHVPAPHRVESLVGRAAVRQVALGDNHTLFVDRSGGLWACGENKEGQCGLGTPLEVIASQHRRAYYDSFRPLREAVSTEPRASPEQRARQAIHSLMGAPGSGSPAHHTHSPYGHGSGAVHQHQWGSDRAVAGSWKSLMSAGGGGAGAPAGGGAAGGGSGVVTASCARSALSFSGLDFEGAFAASGIQPGQQPTPLRIGRDQHPLWAAVTAAGAGGLPMPGPGVDSSMRVVLPSGLESEVVVGVAASKYFSAALTAAGEVWTFGACYNGSLGSNSSWSTSAQKVSGSLSAVLEDEGGVRQIVSGGSFCAALTERGRVVLWGKVPGGETEGPLGGTDAAAAASTALDRGSCSTNSSGSGESDGSGGCVLGLTDQGVDVVQGGRLVVGVIPGLPPVTHIAAGLQHLLMSDGQRVWVVGRTLDASGTVALTAPWRRPHLALTLPAGDDVRQLVAGTHSCGVVSEQGEVWVWGRVLDRHHADSVARRHPNLAYDGGYGAGDVAGGHWPVAPLLKDDVRWNWAGFGGRAPARLDGLGGRVKALALGGWHAMALVE</sequence>
<keyword evidence="1" id="KW-0677">Repeat</keyword>
<dbReference type="OrthoDB" id="297375at2759"/>
<protein>
    <submittedName>
        <fullName evidence="2">Uncharacterized protein</fullName>
    </submittedName>
</protein>
<comment type="caution">
    <text evidence="2">The sequence shown here is derived from an EMBL/GenBank/DDBJ whole genome shotgun (WGS) entry which is preliminary data.</text>
</comment>
<accession>A0A8J4FEI1</accession>
<dbReference type="PANTHER" id="PTHR22870:SF408">
    <property type="entry name" value="OS09G0560450 PROTEIN"/>
    <property type="match status" value="1"/>
</dbReference>